<dbReference type="InterPro" id="IPR039422">
    <property type="entry name" value="MarR/SlyA-like"/>
</dbReference>
<keyword evidence="2" id="KW-0238">DNA-binding</keyword>
<dbReference type="InterPro" id="IPR036388">
    <property type="entry name" value="WH-like_DNA-bd_sf"/>
</dbReference>
<dbReference type="PROSITE" id="PS01117">
    <property type="entry name" value="HTH_MARR_1"/>
    <property type="match status" value="1"/>
</dbReference>
<dbReference type="InterPro" id="IPR023187">
    <property type="entry name" value="Tscrpt_reg_MarR-type_CS"/>
</dbReference>
<dbReference type="Pfam" id="PF12802">
    <property type="entry name" value="MarR_2"/>
    <property type="match status" value="1"/>
</dbReference>
<dbReference type="Proteomes" id="UP001419910">
    <property type="component" value="Unassembled WGS sequence"/>
</dbReference>
<keyword evidence="6" id="KW-1185">Reference proteome</keyword>
<evidence type="ECO:0000256" key="3">
    <source>
        <dbReference type="ARBA" id="ARBA00023163"/>
    </source>
</evidence>
<feature type="domain" description="HTH marR-type" evidence="4">
    <location>
        <begin position="13"/>
        <end position="141"/>
    </location>
</feature>
<organism evidence="5 6">
    <name type="scientific">Sphingomonas oligophenolica</name>
    <dbReference type="NCBI Taxonomy" id="301154"/>
    <lineage>
        <taxon>Bacteria</taxon>
        <taxon>Pseudomonadati</taxon>
        <taxon>Pseudomonadota</taxon>
        <taxon>Alphaproteobacteria</taxon>
        <taxon>Sphingomonadales</taxon>
        <taxon>Sphingomonadaceae</taxon>
        <taxon>Sphingomonas</taxon>
    </lineage>
</organism>
<dbReference type="RefSeq" id="WP_343892354.1">
    <property type="nucleotide sequence ID" value="NZ_BAAAEH010000058.1"/>
</dbReference>
<evidence type="ECO:0000256" key="2">
    <source>
        <dbReference type="ARBA" id="ARBA00023125"/>
    </source>
</evidence>
<evidence type="ECO:0000313" key="5">
    <source>
        <dbReference type="EMBL" id="MEN2793425.1"/>
    </source>
</evidence>
<accession>A0ABU9YC89</accession>
<gene>
    <name evidence="5" type="ORF">ABC974_27650</name>
</gene>
<dbReference type="PANTHER" id="PTHR33164">
    <property type="entry name" value="TRANSCRIPTIONAL REGULATOR, MARR FAMILY"/>
    <property type="match status" value="1"/>
</dbReference>
<reference evidence="5 6" key="1">
    <citation type="submission" date="2024-05" db="EMBL/GenBank/DDBJ databases">
        <authorList>
            <person name="Liu Q."/>
            <person name="Xin Y.-H."/>
        </authorList>
    </citation>
    <scope>NUCLEOTIDE SEQUENCE [LARGE SCALE GENOMIC DNA]</scope>
    <source>
        <strain evidence="5 6">CGMCC 1.10181</strain>
    </source>
</reference>
<keyword evidence="1" id="KW-0805">Transcription regulation</keyword>
<dbReference type="PANTHER" id="PTHR33164:SF43">
    <property type="entry name" value="HTH-TYPE TRANSCRIPTIONAL REPRESSOR YETL"/>
    <property type="match status" value="1"/>
</dbReference>
<dbReference type="InterPro" id="IPR000835">
    <property type="entry name" value="HTH_MarR-typ"/>
</dbReference>
<dbReference type="PROSITE" id="PS50995">
    <property type="entry name" value="HTH_MARR_2"/>
    <property type="match status" value="1"/>
</dbReference>
<dbReference type="SMART" id="SM00347">
    <property type="entry name" value="HTH_MARR"/>
    <property type="match status" value="1"/>
</dbReference>
<evidence type="ECO:0000313" key="6">
    <source>
        <dbReference type="Proteomes" id="UP001419910"/>
    </source>
</evidence>
<evidence type="ECO:0000259" key="4">
    <source>
        <dbReference type="PROSITE" id="PS50995"/>
    </source>
</evidence>
<dbReference type="SUPFAM" id="SSF46785">
    <property type="entry name" value="Winged helix' DNA-binding domain"/>
    <property type="match status" value="1"/>
</dbReference>
<dbReference type="Gene3D" id="1.10.10.10">
    <property type="entry name" value="Winged helix-like DNA-binding domain superfamily/Winged helix DNA-binding domain"/>
    <property type="match status" value="1"/>
</dbReference>
<dbReference type="EMBL" id="JBDIME010000047">
    <property type="protein sequence ID" value="MEN2793425.1"/>
    <property type="molecule type" value="Genomic_DNA"/>
</dbReference>
<keyword evidence="3" id="KW-0804">Transcription</keyword>
<comment type="caution">
    <text evidence="5">The sequence shown here is derived from an EMBL/GenBank/DDBJ whole genome shotgun (WGS) entry which is preliminary data.</text>
</comment>
<proteinExistence type="predicted"/>
<sequence length="141" mass="15423">MKTIGTTSAAELTDADYAALADFRHALRVFQAFSESRAAEFGLTPQQHQTLLAIRGMAPSPVSIGYIAERLILKPHSASGLVTRLEALGLVVRRPSPHDGRQALIELTPKARALLERLSATHREEIVRLRPMLTALLDTFG</sequence>
<name>A0ABU9YC89_9SPHN</name>
<evidence type="ECO:0000256" key="1">
    <source>
        <dbReference type="ARBA" id="ARBA00023015"/>
    </source>
</evidence>
<protein>
    <submittedName>
        <fullName evidence="5">MarR family transcriptional regulator</fullName>
    </submittedName>
</protein>
<dbReference type="InterPro" id="IPR036390">
    <property type="entry name" value="WH_DNA-bd_sf"/>
</dbReference>